<comment type="caution">
    <text evidence="1">The sequence shown here is derived from an EMBL/GenBank/DDBJ whole genome shotgun (WGS) entry which is preliminary data.</text>
</comment>
<sequence length="220" mass="24783">MTLGTHCLTPEALAERLAAFGENAVICLHQAELEYPGALAPGVLLLLGRLQLLHPLTQRIPRCREHSCPLTDRCPYTGDFEGSGGASSVRRKSWRKFRLTAESYAFIHRPELLVERLPEHLVVRWLAQRFSAHDMWSSFQLAERWLNDALTAVDQGAVAAEEADSSAARPDFEGSRRELAACLAILVGLGWLEWEQDRQAFRLIRPWWLTPSAEVDAQSR</sequence>
<proteinExistence type="predicted"/>
<organism evidence="1">
    <name type="scientific">Thermomicrobium roseum</name>
    <dbReference type="NCBI Taxonomy" id="500"/>
    <lineage>
        <taxon>Bacteria</taxon>
        <taxon>Pseudomonadati</taxon>
        <taxon>Thermomicrobiota</taxon>
        <taxon>Thermomicrobia</taxon>
        <taxon>Thermomicrobiales</taxon>
        <taxon>Thermomicrobiaceae</taxon>
        <taxon>Thermomicrobium</taxon>
    </lineage>
</organism>
<accession>A0A7C5RSV5</accession>
<gene>
    <name evidence="1" type="ORF">ENM21_04445</name>
</gene>
<reference evidence="1" key="1">
    <citation type="journal article" date="2020" name="mSystems">
        <title>Genome- and Community-Level Interaction Insights into Carbon Utilization and Element Cycling Functions of Hydrothermarchaeota in Hydrothermal Sediment.</title>
        <authorList>
            <person name="Zhou Z."/>
            <person name="Liu Y."/>
            <person name="Xu W."/>
            <person name="Pan J."/>
            <person name="Luo Z.H."/>
            <person name="Li M."/>
        </authorList>
    </citation>
    <scope>NUCLEOTIDE SEQUENCE [LARGE SCALE GENOMIC DNA]</scope>
    <source>
        <strain evidence="1">SpSt-1065</strain>
    </source>
</reference>
<dbReference type="EMBL" id="DRWX01000212">
    <property type="protein sequence ID" value="HHM96444.1"/>
    <property type="molecule type" value="Genomic_DNA"/>
</dbReference>
<protein>
    <submittedName>
        <fullName evidence="1">Uncharacterized protein</fullName>
    </submittedName>
</protein>
<evidence type="ECO:0000313" key="1">
    <source>
        <dbReference type="EMBL" id="HHM96444.1"/>
    </source>
</evidence>
<name>A0A7C5RSV5_THERO</name>
<dbReference type="AlphaFoldDB" id="A0A7C5RSV5"/>